<evidence type="ECO:0000313" key="3">
    <source>
        <dbReference type="Proteomes" id="UP000297777"/>
    </source>
</evidence>
<reference evidence="2 3" key="1">
    <citation type="submission" date="2017-12" db="EMBL/GenBank/DDBJ databases">
        <title>Comparative genomics of Botrytis spp.</title>
        <authorList>
            <person name="Valero-Jimenez C.A."/>
            <person name="Tapia P."/>
            <person name="Veloso J."/>
            <person name="Silva-Moreno E."/>
            <person name="Staats M."/>
            <person name="Valdes J.H."/>
            <person name="Van Kan J.A.L."/>
        </authorList>
    </citation>
    <scope>NUCLEOTIDE SEQUENCE [LARGE SCALE GENOMIC DNA]</scope>
    <source>
        <strain evidence="2 3">Bt9001</strain>
    </source>
</reference>
<accession>A0A4Z1ETM8</accession>
<dbReference type="Proteomes" id="UP000297777">
    <property type="component" value="Unassembled WGS sequence"/>
</dbReference>
<dbReference type="EMBL" id="PQXH01000038">
    <property type="protein sequence ID" value="TGO15605.1"/>
    <property type="molecule type" value="Genomic_DNA"/>
</dbReference>
<evidence type="ECO:0000313" key="2">
    <source>
        <dbReference type="EMBL" id="TGO15605.1"/>
    </source>
</evidence>
<evidence type="ECO:0000256" key="1">
    <source>
        <dbReference type="SAM" id="MobiDB-lite"/>
    </source>
</evidence>
<name>A0A4Z1ETM8_9HELO</name>
<feature type="compositionally biased region" description="Basic and acidic residues" evidence="1">
    <location>
        <begin position="1"/>
        <end position="11"/>
    </location>
</feature>
<dbReference type="OrthoDB" id="3537549at2759"/>
<gene>
    <name evidence="2" type="ORF">BTUL_0038g00350</name>
</gene>
<dbReference type="AlphaFoldDB" id="A0A4Z1ETM8"/>
<sequence>MKRNVEKKSADNEDNTGNTTVNKKREISRIVSRSEHFQYDRYLPLDNTNLIADSLPPSSIVLLGLTCHKLHSLFSRRIAETPLKALV</sequence>
<feature type="region of interest" description="Disordered" evidence="1">
    <location>
        <begin position="1"/>
        <end position="23"/>
    </location>
</feature>
<protein>
    <submittedName>
        <fullName evidence="2">Uncharacterized protein</fullName>
    </submittedName>
</protein>
<organism evidence="2 3">
    <name type="scientific">Botrytis tulipae</name>
    <dbReference type="NCBI Taxonomy" id="87230"/>
    <lineage>
        <taxon>Eukaryota</taxon>
        <taxon>Fungi</taxon>
        <taxon>Dikarya</taxon>
        <taxon>Ascomycota</taxon>
        <taxon>Pezizomycotina</taxon>
        <taxon>Leotiomycetes</taxon>
        <taxon>Helotiales</taxon>
        <taxon>Sclerotiniaceae</taxon>
        <taxon>Botrytis</taxon>
    </lineage>
</organism>
<comment type="caution">
    <text evidence="2">The sequence shown here is derived from an EMBL/GenBank/DDBJ whole genome shotgun (WGS) entry which is preliminary data.</text>
</comment>
<keyword evidence="3" id="KW-1185">Reference proteome</keyword>
<proteinExistence type="predicted"/>